<feature type="signal peptide" evidence="1">
    <location>
        <begin position="1"/>
        <end position="17"/>
    </location>
</feature>
<keyword evidence="3" id="KW-1185">Reference proteome</keyword>
<evidence type="ECO:0000313" key="3">
    <source>
        <dbReference type="Proteomes" id="UP001374535"/>
    </source>
</evidence>
<accession>A0AAQ3NQE2</accession>
<dbReference type="EMBL" id="CP144696">
    <property type="protein sequence ID" value="WVZ13116.1"/>
    <property type="molecule type" value="Genomic_DNA"/>
</dbReference>
<sequence>MLLRNIFHLSLVVAIQHQPEVNMGKMCPVFRSCTESFSVTDIRIIGFDPLNLFLYKLIISRRYALPLLGRPIDNPFLSYISGGWTHCNPVVAFGGGASVNPVLWVAVPGSLNILP</sequence>
<gene>
    <name evidence="2" type="ORF">V8G54_017646</name>
</gene>
<name>A0AAQ3NQE2_VIGMU</name>
<dbReference type="AlphaFoldDB" id="A0AAQ3NQE2"/>
<reference evidence="2 3" key="1">
    <citation type="journal article" date="2023" name="Life. Sci Alliance">
        <title>Evolutionary insights into 3D genome organization and epigenetic landscape of Vigna mungo.</title>
        <authorList>
            <person name="Junaid A."/>
            <person name="Singh B."/>
            <person name="Bhatia S."/>
        </authorList>
    </citation>
    <scope>NUCLEOTIDE SEQUENCE [LARGE SCALE GENOMIC DNA]</scope>
    <source>
        <strain evidence="2">Urdbean</strain>
    </source>
</reference>
<keyword evidence="1" id="KW-0732">Signal</keyword>
<protein>
    <submittedName>
        <fullName evidence="2">Uncharacterized protein</fullName>
    </submittedName>
</protein>
<proteinExistence type="predicted"/>
<feature type="chain" id="PRO_5042905953" evidence="1">
    <location>
        <begin position="18"/>
        <end position="115"/>
    </location>
</feature>
<dbReference type="Proteomes" id="UP001374535">
    <property type="component" value="Chromosome 5"/>
</dbReference>
<evidence type="ECO:0000313" key="2">
    <source>
        <dbReference type="EMBL" id="WVZ13116.1"/>
    </source>
</evidence>
<organism evidence="2 3">
    <name type="scientific">Vigna mungo</name>
    <name type="common">Black gram</name>
    <name type="synonym">Phaseolus mungo</name>
    <dbReference type="NCBI Taxonomy" id="3915"/>
    <lineage>
        <taxon>Eukaryota</taxon>
        <taxon>Viridiplantae</taxon>
        <taxon>Streptophyta</taxon>
        <taxon>Embryophyta</taxon>
        <taxon>Tracheophyta</taxon>
        <taxon>Spermatophyta</taxon>
        <taxon>Magnoliopsida</taxon>
        <taxon>eudicotyledons</taxon>
        <taxon>Gunneridae</taxon>
        <taxon>Pentapetalae</taxon>
        <taxon>rosids</taxon>
        <taxon>fabids</taxon>
        <taxon>Fabales</taxon>
        <taxon>Fabaceae</taxon>
        <taxon>Papilionoideae</taxon>
        <taxon>50 kb inversion clade</taxon>
        <taxon>NPAAA clade</taxon>
        <taxon>indigoferoid/millettioid clade</taxon>
        <taxon>Phaseoleae</taxon>
        <taxon>Vigna</taxon>
    </lineage>
</organism>
<evidence type="ECO:0000256" key="1">
    <source>
        <dbReference type="SAM" id="SignalP"/>
    </source>
</evidence>